<gene>
    <name evidence="1" type="ORF">BR63_08410</name>
</gene>
<dbReference type="EMBL" id="CP045798">
    <property type="protein sequence ID" value="QNB46334.1"/>
    <property type="molecule type" value="Genomic_DNA"/>
</dbReference>
<name>A0A7G6E2N0_THEFR</name>
<dbReference type="RefSeq" id="WP_034422010.1">
    <property type="nucleotide sequence ID" value="NZ_CP045798.1"/>
</dbReference>
<dbReference type="InterPro" id="IPR012675">
    <property type="entry name" value="Beta-grasp_dom_sf"/>
</dbReference>
<keyword evidence="2" id="KW-1185">Reference proteome</keyword>
<dbReference type="KEGG" id="tfr:BR63_08410"/>
<protein>
    <recommendedName>
        <fullName evidence="3">MoaD/ThiS family protein</fullName>
    </recommendedName>
</protein>
<evidence type="ECO:0000313" key="1">
    <source>
        <dbReference type="EMBL" id="QNB46334.1"/>
    </source>
</evidence>
<evidence type="ECO:0008006" key="3">
    <source>
        <dbReference type="Google" id="ProtNLM"/>
    </source>
</evidence>
<dbReference type="InterPro" id="IPR003749">
    <property type="entry name" value="ThiS/MoaD-like"/>
</dbReference>
<dbReference type="InterPro" id="IPR016155">
    <property type="entry name" value="Mopterin_synth/thiamin_S_b"/>
</dbReference>
<organism evidence="1 2">
    <name type="scientific">Thermanaerosceptrum fracticalcis</name>
    <dbReference type="NCBI Taxonomy" id="1712410"/>
    <lineage>
        <taxon>Bacteria</taxon>
        <taxon>Bacillati</taxon>
        <taxon>Bacillota</taxon>
        <taxon>Clostridia</taxon>
        <taxon>Eubacteriales</taxon>
        <taxon>Peptococcaceae</taxon>
        <taxon>Thermanaerosceptrum</taxon>
    </lineage>
</organism>
<dbReference type="Proteomes" id="UP000515847">
    <property type="component" value="Chromosome"/>
</dbReference>
<dbReference type="CDD" id="cd17040">
    <property type="entry name" value="Ubl_MoaD_like"/>
    <property type="match status" value="1"/>
</dbReference>
<dbReference type="AlphaFoldDB" id="A0A7G6E2N0"/>
<evidence type="ECO:0000313" key="2">
    <source>
        <dbReference type="Proteomes" id="UP000515847"/>
    </source>
</evidence>
<dbReference type="Pfam" id="PF02597">
    <property type="entry name" value="ThiS"/>
    <property type="match status" value="1"/>
</dbReference>
<accession>A0A7G6E2N0</accession>
<reference evidence="1 2" key="1">
    <citation type="journal article" date="2019" name="Front. Microbiol.">
        <title>Thermoanaerosceptrum fracticalcis gen. nov. sp. nov., a Novel Fumarate-Fermenting Microorganism From a Deep Fractured Carbonate Aquifer of the US Great Basin.</title>
        <authorList>
            <person name="Hamilton-Brehm S.D."/>
            <person name="Stewart L.E."/>
            <person name="Zavarin M."/>
            <person name="Caldwell M."/>
            <person name="Lawson P.A."/>
            <person name="Onstott T.C."/>
            <person name="Grzymski J."/>
            <person name="Neveux I."/>
            <person name="Lollar B.S."/>
            <person name="Russell C.E."/>
            <person name="Moser D.P."/>
        </authorList>
    </citation>
    <scope>NUCLEOTIDE SEQUENCE [LARGE SCALE GENOMIC DNA]</scope>
    <source>
        <strain evidence="1 2">DRI-13</strain>
    </source>
</reference>
<dbReference type="Gene3D" id="3.10.20.30">
    <property type="match status" value="1"/>
</dbReference>
<sequence>MQEKNKNVDVKVRFLGGLEDGLPIKDHSITVTIKEPLTTYHLLDTLIEDYPLLRSRLKNQGELAPDLMIVVNGVVTREDIPLQQGDEVLLMYIGVGG</sequence>
<dbReference type="SUPFAM" id="SSF54285">
    <property type="entry name" value="MoaD/ThiS"/>
    <property type="match status" value="1"/>
</dbReference>
<proteinExistence type="predicted"/>